<reference evidence="2 3" key="1">
    <citation type="submission" date="2018-09" db="EMBL/GenBank/DDBJ databases">
        <title>Genomic investigation of the strawberry pathogen Phytophthora fragariae indicates pathogenicity is determined by transcriptional variation in three key races.</title>
        <authorList>
            <person name="Adams T.M."/>
            <person name="Armitage A.D."/>
            <person name="Sobczyk M.K."/>
            <person name="Bates H.J."/>
            <person name="Dunwell J.M."/>
            <person name="Nellist C.F."/>
            <person name="Harrison R.J."/>
        </authorList>
    </citation>
    <scope>NUCLEOTIDE SEQUENCE [LARGE SCALE GENOMIC DNA]</scope>
    <source>
        <strain evidence="2 3">NOV-77</strain>
    </source>
</reference>
<proteinExistence type="predicted"/>
<protein>
    <submittedName>
        <fullName evidence="2">Uncharacterized protein</fullName>
    </submittedName>
</protein>
<feature type="region of interest" description="Disordered" evidence="1">
    <location>
        <begin position="141"/>
        <end position="180"/>
    </location>
</feature>
<dbReference type="EMBL" id="QXFY01004374">
    <property type="protein sequence ID" value="KAE9277925.1"/>
    <property type="molecule type" value="Genomic_DNA"/>
</dbReference>
<organism evidence="2 3">
    <name type="scientific">Phytophthora fragariae</name>
    <dbReference type="NCBI Taxonomy" id="53985"/>
    <lineage>
        <taxon>Eukaryota</taxon>
        <taxon>Sar</taxon>
        <taxon>Stramenopiles</taxon>
        <taxon>Oomycota</taxon>
        <taxon>Peronosporomycetes</taxon>
        <taxon>Peronosporales</taxon>
        <taxon>Peronosporaceae</taxon>
        <taxon>Phytophthora</taxon>
    </lineage>
</organism>
<evidence type="ECO:0000256" key="1">
    <source>
        <dbReference type="SAM" id="MobiDB-lite"/>
    </source>
</evidence>
<evidence type="ECO:0000313" key="3">
    <source>
        <dbReference type="Proteomes" id="UP000486351"/>
    </source>
</evidence>
<dbReference type="Proteomes" id="UP000486351">
    <property type="component" value="Unassembled WGS sequence"/>
</dbReference>
<gene>
    <name evidence="2" type="ORF">PF008_g28741</name>
</gene>
<evidence type="ECO:0000313" key="2">
    <source>
        <dbReference type="EMBL" id="KAE9277925.1"/>
    </source>
</evidence>
<comment type="caution">
    <text evidence="2">The sequence shown here is derived from an EMBL/GenBank/DDBJ whole genome shotgun (WGS) entry which is preliminary data.</text>
</comment>
<sequence length="180" mass="20423">MATSQRQRSRMLGLRARWWLFSKRRFIFSGTACTPLRSHLALDLVARLPLVLVSLVPWKRLRVDVASLFRETRDLHGRVDRRADLLSYDSLRSQLAGLRAELHGHAPQQQPHSYHVQFDQGSFGAPAYAAPMYTAPSYDQRAYQAPYRDPTPRFEDLRSSPLGHPPLPAAQPEPEGHGTS</sequence>
<accession>A0A6G0QAH2</accession>
<name>A0A6G0QAH2_9STRA</name>
<dbReference type="AlphaFoldDB" id="A0A6G0QAH2"/>